<accession>A0A7J5L8Z1</accession>
<dbReference type="NCBIfam" id="TIGR04056">
    <property type="entry name" value="OMP_RagA_SusC"/>
    <property type="match status" value="1"/>
</dbReference>
<dbReference type="FunFam" id="2.170.130.10:FF:000003">
    <property type="entry name" value="SusC/RagA family TonB-linked outer membrane protein"/>
    <property type="match status" value="1"/>
</dbReference>
<dbReference type="NCBIfam" id="TIGR04057">
    <property type="entry name" value="SusC_RagA_signa"/>
    <property type="match status" value="1"/>
</dbReference>
<evidence type="ECO:0000256" key="3">
    <source>
        <dbReference type="ARBA" id="ARBA00022452"/>
    </source>
</evidence>
<evidence type="ECO:0000256" key="6">
    <source>
        <dbReference type="ARBA" id="ARBA00023136"/>
    </source>
</evidence>
<comment type="similarity">
    <text evidence="8 9">Belongs to the TonB-dependent receptor family.</text>
</comment>
<dbReference type="SUPFAM" id="SSF49464">
    <property type="entry name" value="Carboxypeptidase regulatory domain-like"/>
    <property type="match status" value="1"/>
</dbReference>
<keyword evidence="4 8" id="KW-0812">Transmembrane</keyword>
<keyword evidence="12" id="KW-0675">Receptor</keyword>
<evidence type="ECO:0000256" key="1">
    <source>
        <dbReference type="ARBA" id="ARBA00004571"/>
    </source>
</evidence>
<keyword evidence="3 8" id="KW-1134">Transmembrane beta strand</keyword>
<evidence type="ECO:0000313" key="13">
    <source>
        <dbReference type="Proteomes" id="UP000467334"/>
    </source>
</evidence>
<comment type="caution">
    <text evidence="12">The sequence shown here is derived from an EMBL/GenBank/DDBJ whole genome shotgun (WGS) entry which is preliminary data.</text>
</comment>
<comment type="subcellular location">
    <subcellularLocation>
        <location evidence="1 8">Cell outer membrane</location>
        <topology evidence="1 8">Multi-pass membrane protein</topology>
    </subcellularLocation>
</comment>
<proteinExistence type="inferred from homology"/>
<keyword evidence="5 9" id="KW-0798">TonB box</keyword>
<evidence type="ECO:0000256" key="9">
    <source>
        <dbReference type="RuleBase" id="RU003357"/>
    </source>
</evidence>
<name>A0A7J5L8Z1_BACSE</name>
<dbReference type="SUPFAM" id="SSF56935">
    <property type="entry name" value="Porins"/>
    <property type="match status" value="1"/>
</dbReference>
<dbReference type="InterPro" id="IPR036942">
    <property type="entry name" value="Beta-barrel_TonB_sf"/>
</dbReference>
<keyword evidence="6 8" id="KW-0472">Membrane</keyword>
<organism evidence="12 13">
    <name type="scientific">Bacteroides stercoris</name>
    <dbReference type="NCBI Taxonomy" id="46506"/>
    <lineage>
        <taxon>Bacteria</taxon>
        <taxon>Pseudomonadati</taxon>
        <taxon>Bacteroidota</taxon>
        <taxon>Bacteroidia</taxon>
        <taxon>Bacteroidales</taxon>
        <taxon>Bacteroidaceae</taxon>
        <taxon>Bacteroides</taxon>
    </lineage>
</organism>
<dbReference type="InterPro" id="IPR012910">
    <property type="entry name" value="Plug_dom"/>
</dbReference>
<gene>
    <name evidence="12" type="ORF">F9958_16925</name>
</gene>
<feature type="domain" description="TonB-dependent receptor-like beta-barrel" evidence="10">
    <location>
        <begin position="432"/>
        <end position="817"/>
    </location>
</feature>
<evidence type="ECO:0000259" key="11">
    <source>
        <dbReference type="Pfam" id="PF07715"/>
    </source>
</evidence>
<reference evidence="12 13" key="1">
    <citation type="journal article" date="2019" name="Nat. Med.">
        <title>A library of human gut bacterial isolates paired with longitudinal multiomics data enables mechanistic microbiome research.</title>
        <authorList>
            <person name="Poyet M."/>
            <person name="Groussin M."/>
            <person name="Gibbons S.M."/>
            <person name="Avila-Pacheco J."/>
            <person name="Jiang X."/>
            <person name="Kearney S.M."/>
            <person name="Perrotta A.R."/>
            <person name="Berdy B."/>
            <person name="Zhao S."/>
            <person name="Lieberman T.D."/>
            <person name="Swanson P.K."/>
            <person name="Smith M."/>
            <person name="Roesemann S."/>
            <person name="Alexander J.E."/>
            <person name="Rich S.A."/>
            <person name="Livny J."/>
            <person name="Vlamakis H."/>
            <person name="Clish C."/>
            <person name="Bullock K."/>
            <person name="Deik A."/>
            <person name="Scott J."/>
            <person name="Pierce K.A."/>
            <person name="Xavier R.J."/>
            <person name="Alm E.J."/>
        </authorList>
    </citation>
    <scope>NUCLEOTIDE SEQUENCE [LARGE SCALE GENOMIC DNA]</scope>
    <source>
        <strain evidence="12 13">BIOML-A6</strain>
    </source>
</reference>
<dbReference type="Proteomes" id="UP000467334">
    <property type="component" value="Unassembled WGS sequence"/>
</dbReference>
<dbReference type="InterPro" id="IPR023997">
    <property type="entry name" value="TonB-dep_OMP_SusC/RagA_CS"/>
</dbReference>
<evidence type="ECO:0000256" key="4">
    <source>
        <dbReference type="ARBA" id="ARBA00022692"/>
    </source>
</evidence>
<dbReference type="FunFam" id="2.60.40.1120:FF:000003">
    <property type="entry name" value="Outer membrane protein Omp121"/>
    <property type="match status" value="1"/>
</dbReference>
<dbReference type="Gene3D" id="2.40.170.20">
    <property type="entry name" value="TonB-dependent receptor, beta-barrel domain"/>
    <property type="match status" value="1"/>
</dbReference>
<evidence type="ECO:0000259" key="10">
    <source>
        <dbReference type="Pfam" id="PF00593"/>
    </source>
</evidence>
<dbReference type="Gene3D" id="2.170.130.10">
    <property type="entry name" value="TonB-dependent receptor, plug domain"/>
    <property type="match status" value="1"/>
</dbReference>
<keyword evidence="2 8" id="KW-0813">Transport</keyword>
<evidence type="ECO:0000256" key="8">
    <source>
        <dbReference type="PROSITE-ProRule" id="PRU01360"/>
    </source>
</evidence>
<dbReference type="Pfam" id="PF00593">
    <property type="entry name" value="TonB_dep_Rec_b-barrel"/>
    <property type="match status" value="1"/>
</dbReference>
<dbReference type="RefSeq" id="WP_151871615.1">
    <property type="nucleotide sequence ID" value="NZ_CP081913.1"/>
</dbReference>
<dbReference type="AlphaFoldDB" id="A0A7J5L8Z1"/>
<dbReference type="InterPro" id="IPR000531">
    <property type="entry name" value="Beta-barrel_TonB"/>
</dbReference>
<dbReference type="InterPro" id="IPR008969">
    <property type="entry name" value="CarboxyPept-like_regulatory"/>
</dbReference>
<keyword evidence="7 8" id="KW-0998">Cell outer membrane</keyword>
<feature type="domain" description="TonB-dependent receptor plug" evidence="11">
    <location>
        <begin position="145"/>
        <end position="251"/>
    </location>
</feature>
<evidence type="ECO:0000313" key="12">
    <source>
        <dbReference type="EMBL" id="KAB5308855.1"/>
    </source>
</evidence>
<dbReference type="PROSITE" id="PS52016">
    <property type="entry name" value="TONB_DEPENDENT_REC_3"/>
    <property type="match status" value="1"/>
</dbReference>
<protein>
    <submittedName>
        <fullName evidence="12">TonB-dependent receptor</fullName>
    </submittedName>
</protein>
<evidence type="ECO:0000256" key="7">
    <source>
        <dbReference type="ARBA" id="ARBA00023237"/>
    </source>
</evidence>
<dbReference type="InterPro" id="IPR037066">
    <property type="entry name" value="Plug_dom_sf"/>
</dbReference>
<dbReference type="InterPro" id="IPR023996">
    <property type="entry name" value="TonB-dep_OMP_SusC/RagA"/>
</dbReference>
<dbReference type="GO" id="GO:0009279">
    <property type="term" value="C:cell outer membrane"/>
    <property type="evidence" value="ECO:0007669"/>
    <property type="project" value="UniProtKB-SubCell"/>
</dbReference>
<evidence type="ECO:0000256" key="2">
    <source>
        <dbReference type="ARBA" id="ARBA00022448"/>
    </source>
</evidence>
<sequence length="1066" mass="117264">MKMNVKHYGSLSKRIVLGASLVLLATGSLWAVETGSVSISPHADIVENIMQQKTIKGAVLDVFGEPIIGANVIVKGTVNGVITDIDGNFTLVGVSTGDILLISYIGYISQEIKISANITDLKITLKEDAQALDEVVVVGYGSEKKVNLTGSVNNINVADLAESRPITDVSQGLAGMAAGVQVTSSSNKPGENTASIMVRGQGTLNNSAPLVIIDGVEGSLSSVQPQDIESLSVLKDAASAAIYGSRAANGVILITTRTGKQGKVKVEYNGYISWESVGKTFDLVSNYADYMELINEGLTNSNLPTTYSTNSIDLWRQNEGKDALKYPNTNLMDAMFETSLSHNHNVSISGGSDKIRFYTSFGFLDNPGVMENSGYKKSQARINLDMDVASWLKLGANINGYVAFTEPGTDKMEDIFTYAAATSPGMVFRASDGRFGATNNGEDDPQNAANNPLYRLYKTDGENQDRYLKARFYGTLVPLKGLTLTGSFNYMLRNKTSDSKPVFIEQWNFQNETVTSTGIGKTSFMDSDYKWNNYLMDVTATYQNKVSKLDYSIMAGASQELFRYKWFKTTKQDLIDPGLGALDGAVGAATSSGNMVEWVMRSYFGRIKLNWDNKYLVEANFRADGSSRFLKGNRWGYFPSASAAWRISEEPFIKDFAEKIALSNLKLRASYGMLGNNTLRAINSDIEGNYDAQALYGASNYVLNSNVITGLAMLAIPNANLTWEKTKIFNAGIDFSFFANRLSGTLEYFHKKTEDILIDLPAPLVNGNASIPRQNAGVVVNKGVEVSLGWHDQIKDFSYFINGNVTFIKNKVTKFKGNESAITNADMIKEGHPINVQYGYVVDRIVQTEEDLAYIQQLIDNTPIDPATGKVKKTFPSNTPELGDLLYKDINGDGVINDDDRTVIGNGVTPKCTFGLNLGGAYKGFDFSVLLQGVTGVETYWLDNYFRPSVRHSYQLNKEIADGRWHEGIMPGTAKYPRLLEFNDNRNTLISDFWIQNRSFLKIKNIQLGYSFSKSAFPSLPVERIRIYGSLENFFTFTKYDGLDPEVDGVDYPAMKQAVIGINLSF</sequence>
<dbReference type="EMBL" id="WCLE01000060">
    <property type="protein sequence ID" value="KAB5308855.1"/>
    <property type="molecule type" value="Genomic_DNA"/>
</dbReference>
<evidence type="ECO:0000256" key="5">
    <source>
        <dbReference type="ARBA" id="ARBA00023077"/>
    </source>
</evidence>
<dbReference type="InterPro" id="IPR039426">
    <property type="entry name" value="TonB-dep_rcpt-like"/>
</dbReference>
<dbReference type="Pfam" id="PF07715">
    <property type="entry name" value="Plug"/>
    <property type="match status" value="1"/>
</dbReference>
<dbReference type="Gene3D" id="2.60.40.1120">
    <property type="entry name" value="Carboxypeptidase-like, regulatory domain"/>
    <property type="match status" value="1"/>
</dbReference>
<dbReference type="Pfam" id="PF13715">
    <property type="entry name" value="CarbopepD_reg_2"/>
    <property type="match status" value="1"/>
</dbReference>